<dbReference type="InterPro" id="IPR053151">
    <property type="entry name" value="RNase_H-like"/>
</dbReference>
<evidence type="ECO:0000313" key="3">
    <source>
        <dbReference type="Proteomes" id="UP000593560"/>
    </source>
</evidence>
<accession>A0A7J9HDT2</accession>
<dbReference type="Pfam" id="PF13456">
    <property type="entry name" value="RVT_3"/>
    <property type="match status" value="1"/>
</dbReference>
<gene>
    <name evidence="2" type="ORF">Gohar_023586</name>
</gene>
<dbReference type="InterPro" id="IPR036397">
    <property type="entry name" value="RNaseH_sf"/>
</dbReference>
<dbReference type="PANTHER" id="PTHR47723:SF19">
    <property type="entry name" value="POLYNUCLEOTIDYL TRANSFERASE, RIBONUCLEASE H-LIKE SUPERFAMILY PROTEIN"/>
    <property type="match status" value="1"/>
</dbReference>
<protein>
    <recommendedName>
        <fullName evidence="1">RNase H type-1 domain-containing protein</fullName>
    </recommendedName>
</protein>
<evidence type="ECO:0000259" key="1">
    <source>
        <dbReference type="Pfam" id="PF13456"/>
    </source>
</evidence>
<dbReference type="GO" id="GO:0003676">
    <property type="term" value="F:nucleic acid binding"/>
    <property type="evidence" value="ECO:0007669"/>
    <property type="project" value="InterPro"/>
</dbReference>
<dbReference type="SUPFAM" id="SSF53098">
    <property type="entry name" value="Ribonuclease H-like"/>
    <property type="match status" value="1"/>
</dbReference>
<proteinExistence type="predicted"/>
<comment type="caution">
    <text evidence="2">The sequence shown here is derived from an EMBL/GenBank/DDBJ whole genome shotgun (WGS) entry which is preliminary data.</text>
</comment>
<feature type="non-terminal residue" evidence="2">
    <location>
        <position position="1"/>
    </location>
</feature>
<dbReference type="GO" id="GO:0004523">
    <property type="term" value="F:RNA-DNA hybrid ribonuclease activity"/>
    <property type="evidence" value="ECO:0007669"/>
    <property type="project" value="InterPro"/>
</dbReference>
<dbReference type="Proteomes" id="UP000593560">
    <property type="component" value="Unassembled WGS sequence"/>
</dbReference>
<name>A0A7J9HDT2_9ROSI</name>
<reference evidence="2 3" key="1">
    <citation type="journal article" date="2019" name="Genome Biol. Evol.">
        <title>Insights into the evolution of the New World diploid cottons (Gossypium, subgenus Houzingenia) based on genome sequencing.</title>
        <authorList>
            <person name="Grover C.E."/>
            <person name="Arick M.A. 2nd"/>
            <person name="Thrash A."/>
            <person name="Conover J.L."/>
            <person name="Sanders W.S."/>
            <person name="Peterson D.G."/>
            <person name="Frelichowski J.E."/>
            <person name="Scheffler J.A."/>
            <person name="Scheffler B.E."/>
            <person name="Wendel J.F."/>
        </authorList>
    </citation>
    <scope>NUCLEOTIDE SEQUENCE [LARGE SCALE GENOMIC DNA]</scope>
    <source>
        <strain evidence="2">0</strain>
        <tissue evidence="2">Leaf</tissue>
    </source>
</reference>
<dbReference type="InterPro" id="IPR044730">
    <property type="entry name" value="RNase_H-like_dom_plant"/>
</dbReference>
<dbReference type="AlphaFoldDB" id="A0A7J9HDT2"/>
<organism evidence="2 3">
    <name type="scientific">Gossypium harknessii</name>
    <dbReference type="NCBI Taxonomy" id="34285"/>
    <lineage>
        <taxon>Eukaryota</taxon>
        <taxon>Viridiplantae</taxon>
        <taxon>Streptophyta</taxon>
        <taxon>Embryophyta</taxon>
        <taxon>Tracheophyta</taxon>
        <taxon>Spermatophyta</taxon>
        <taxon>Magnoliopsida</taxon>
        <taxon>eudicotyledons</taxon>
        <taxon>Gunneridae</taxon>
        <taxon>Pentapetalae</taxon>
        <taxon>rosids</taxon>
        <taxon>malvids</taxon>
        <taxon>Malvales</taxon>
        <taxon>Malvaceae</taxon>
        <taxon>Malvoideae</taxon>
        <taxon>Gossypium</taxon>
    </lineage>
</organism>
<dbReference type="Gene3D" id="3.30.420.10">
    <property type="entry name" value="Ribonuclease H-like superfamily/Ribonuclease H"/>
    <property type="match status" value="1"/>
</dbReference>
<dbReference type="InterPro" id="IPR012337">
    <property type="entry name" value="RNaseH-like_sf"/>
</dbReference>
<dbReference type="CDD" id="cd06222">
    <property type="entry name" value="RNase_H_like"/>
    <property type="match status" value="1"/>
</dbReference>
<feature type="domain" description="RNase H type-1" evidence="1">
    <location>
        <begin position="30"/>
        <end position="112"/>
    </location>
</feature>
<dbReference type="EMBL" id="JABFAD010000009">
    <property type="protein sequence ID" value="MBA0807808.1"/>
    <property type="molecule type" value="Genomic_DNA"/>
</dbReference>
<keyword evidence="3" id="KW-1185">Reference proteome</keyword>
<evidence type="ECO:0000313" key="2">
    <source>
        <dbReference type="EMBL" id="MBA0807808.1"/>
    </source>
</evidence>
<dbReference type="InterPro" id="IPR002156">
    <property type="entry name" value="RNaseH_domain"/>
</dbReference>
<dbReference type="PANTHER" id="PTHR47723">
    <property type="entry name" value="OS05G0353850 PROTEIN"/>
    <property type="match status" value="1"/>
</dbReference>
<sequence length="140" mass="16225">MEYADNSIISSHSRNVKSANWRKPDLGWYELNIDGAHKSFTAEMWDVVEGLMLAWRSGQRRLILEVDSIDVVNVLTNNAKDGEINLIQKAWDYLKEWDVVIQHVYREDNKLALESMAWGQTLQSVFYYYLLDQLGADIIG</sequence>
<dbReference type="OrthoDB" id="998575at2759"/>